<reference evidence="8 9" key="1">
    <citation type="submission" date="2014-02" db="EMBL/GenBank/DDBJ databases">
        <title>Expanding our view of genomic diversity in Candidatus Accumulibacter clades.</title>
        <authorList>
            <person name="Skennerton C.T."/>
            <person name="Barr J.J."/>
            <person name="Slater F.R."/>
            <person name="Bond P.L."/>
            <person name="Tyson G.W."/>
        </authorList>
    </citation>
    <scope>NUCLEOTIDE SEQUENCE [LARGE SCALE GENOMIC DNA]</scope>
    <source>
        <strain evidence="9">BA-92</strain>
    </source>
</reference>
<dbReference type="GO" id="GO:0005886">
    <property type="term" value="C:plasma membrane"/>
    <property type="evidence" value="ECO:0007669"/>
    <property type="project" value="UniProtKB-SubCell"/>
</dbReference>
<evidence type="ECO:0000313" key="9">
    <source>
        <dbReference type="Proteomes" id="UP000021816"/>
    </source>
</evidence>
<evidence type="ECO:0000313" key="8">
    <source>
        <dbReference type="EMBL" id="EXI75995.1"/>
    </source>
</evidence>
<comment type="subcellular location">
    <subcellularLocation>
        <location evidence="1">Cell membrane</location>
        <topology evidence="1">Multi-pass membrane protein</topology>
    </subcellularLocation>
</comment>
<sequence length="94" mass="9711">MLLLLWTVVGLIPGFIASKITGGTGQGAVMDIVLGVVGAVVSGWLFSTFGRASVGGFELYSLLVAVVCASTLLLVYHAGLRGVRGALFNLDLEN</sequence>
<proteinExistence type="inferred from homology"/>
<gene>
    <name evidence="8" type="ORF">AW10_04183</name>
</gene>
<dbReference type="Pfam" id="PF04226">
    <property type="entry name" value="Transgly_assoc"/>
    <property type="match status" value="1"/>
</dbReference>
<evidence type="ECO:0000256" key="5">
    <source>
        <dbReference type="ARBA" id="ARBA00022989"/>
    </source>
</evidence>
<keyword evidence="6 7" id="KW-0472">Membrane</keyword>
<dbReference type="PATRIC" id="fig|1454003.3.peg.4245"/>
<accession>A0A011PGM6</accession>
<keyword evidence="3" id="KW-1003">Cell membrane</keyword>
<evidence type="ECO:0000256" key="4">
    <source>
        <dbReference type="ARBA" id="ARBA00022692"/>
    </source>
</evidence>
<organism evidence="8 9">
    <name type="scientific">Candidatus Accumulibacter appositus</name>
    <dbReference type="NCBI Taxonomy" id="1454003"/>
    <lineage>
        <taxon>Bacteria</taxon>
        <taxon>Pseudomonadati</taxon>
        <taxon>Pseudomonadota</taxon>
        <taxon>Betaproteobacteria</taxon>
        <taxon>Candidatus Accumulibacter</taxon>
    </lineage>
</organism>
<evidence type="ECO:0000256" key="7">
    <source>
        <dbReference type="SAM" id="Phobius"/>
    </source>
</evidence>
<feature type="transmembrane region" description="Helical" evidence="7">
    <location>
        <begin position="27"/>
        <end position="47"/>
    </location>
</feature>
<dbReference type="PANTHER" id="PTHR33884:SF3">
    <property type="entry name" value="UPF0410 PROTEIN YMGE"/>
    <property type="match status" value="1"/>
</dbReference>
<evidence type="ECO:0000256" key="3">
    <source>
        <dbReference type="ARBA" id="ARBA00022475"/>
    </source>
</evidence>
<comment type="similarity">
    <text evidence="2">Belongs to the UPF0410 family.</text>
</comment>
<dbReference type="Proteomes" id="UP000021816">
    <property type="component" value="Unassembled WGS sequence"/>
</dbReference>
<dbReference type="InterPro" id="IPR007341">
    <property type="entry name" value="Transgly_assoc"/>
</dbReference>
<evidence type="ECO:0000256" key="2">
    <source>
        <dbReference type="ARBA" id="ARBA00011006"/>
    </source>
</evidence>
<keyword evidence="4 7" id="KW-0812">Transmembrane</keyword>
<name>A0A011PGM6_9PROT</name>
<dbReference type="AlphaFoldDB" id="A0A011PGM6"/>
<evidence type="ECO:0000256" key="6">
    <source>
        <dbReference type="ARBA" id="ARBA00023136"/>
    </source>
</evidence>
<feature type="transmembrane region" description="Helical" evidence="7">
    <location>
        <begin position="59"/>
        <end position="79"/>
    </location>
</feature>
<dbReference type="STRING" id="1454003.AW10_04183"/>
<dbReference type="EMBL" id="JEMX01000159">
    <property type="protein sequence ID" value="EXI75995.1"/>
    <property type="molecule type" value="Genomic_DNA"/>
</dbReference>
<dbReference type="PANTHER" id="PTHR33884">
    <property type="entry name" value="UPF0410 PROTEIN YMGE"/>
    <property type="match status" value="1"/>
</dbReference>
<protein>
    <submittedName>
        <fullName evidence="8">Transglycosylase associated protein</fullName>
    </submittedName>
</protein>
<keyword evidence="5 7" id="KW-1133">Transmembrane helix</keyword>
<evidence type="ECO:0000256" key="1">
    <source>
        <dbReference type="ARBA" id="ARBA00004651"/>
    </source>
</evidence>
<comment type="caution">
    <text evidence="8">The sequence shown here is derived from an EMBL/GenBank/DDBJ whole genome shotgun (WGS) entry which is preliminary data.</text>
</comment>